<dbReference type="EC" id="2.1.1.80" evidence="2"/>
<dbReference type="PRINTS" id="PR00996">
    <property type="entry name" value="CHERMTFRASE"/>
</dbReference>
<proteinExistence type="predicted"/>
<dbReference type="InterPro" id="IPR022641">
    <property type="entry name" value="CheR_N"/>
</dbReference>
<name>A0A1T4ZR21_9FIRM</name>
<dbReference type="PANTHER" id="PTHR24422">
    <property type="entry name" value="CHEMOTAXIS PROTEIN METHYLTRANSFERASE"/>
    <property type="match status" value="1"/>
</dbReference>
<dbReference type="PANTHER" id="PTHR24422:SF19">
    <property type="entry name" value="CHEMOTAXIS PROTEIN METHYLTRANSFERASE"/>
    <property type="match status" value="1"/>
</dbReference>
<evidence type="ECO:0000256" key="1">
    <source>
        <dbReference type="ARBA" id="ARBA00001541"/>
    </source>
</evidence>
<protein>
    <recommendedName>
        <fullName evidence="2">protein-glutamate O-methyltransferase</fullName>
        <ecNumber evidence="2">2.1.1.80</ecNumber>
    </recommendedName>
</protein>
<dbReference type="GO" id="GO:0008983">
    <property type="term" value="F:protein-glutamate O-methyltransferase activity"/>
    <property type="evidence" value="ECO:0007669"/>
    <property type="project" value="UniProtKB-EC"/>
</dbReference>
<evidence type="ECO:0000259" key="6">
    <source>
        <dbReference type="PROSITE" id="PS50123"/>
    </source>
</evidence>
<dbReference type="SMART" id="SM00138">
    <property type="entry name" value="MeTrc"/>
    <property type="match status" value="1"/>
</dbReference>
<dbReference type="InterPro" id="IPR036804">
    <property type="entry name" value="CheR_N_sf"/>
</dbReference>
<dbReference type="InterPro" id="IPR029063">
    <property type="entry name" value="SAM-dependent_MTases_sf"/>
</dbReference>
<evidence type="ECO:0000256" key="4">
    <source>
        <dbReference type="ARBA" id="ARBA00022679"/>
    </source>
</evidence>
<keyword evidence="4 7" id="KW-0808">Transferase</keyword>
<dbReference type="InterPro" id="IPR050903">
    <property type="entry name" value="Bact_Chemotaxis_MeTrfase"/>
</dbReference>
<dbReference type="InterPro" id="IPR000780">
    <property type="entry name" value="CheR_MeTrfase"/>
</dbReference>
<evidence type="ECO:0000256" key="3">
    <source>
        <dbReference type="ARBA" id="ARBA00022603"/>
    </source>
</evidence>
<dbReference type="AlphaFoldDB" id="A0A1T4ZR21"/>
<dbReference type="Gene3D" id="1.10.155.10">
    <property type="entry name" value="Chemotaxis receptor methyltransferase CheR, N-terminal domain"/>
    <property type="match status" value="1"/>
</dbReference>
<dbReference type="PROSITE" id="PS50123">
    <property type="entry name" value="CHER"/>
    <property type="match status" value="1"/>
</dbReference>
<evidence type="ECO:0000256" key="5">
    <source>
        <dbReference type="ARBA" id="ARBA00022691"/>
    </source>
</evidence>
<reference evidence="8" key="1">
    <citation type="submission" date="2017-02" db="EMBL/GenBank/DDBJ databases">
        <authorList>
            <person name="Varghese N."/>
            <person name="Submissions S."/>
        </authorList>
    </citation>
    <scope>NUCLEOTIDE SEQUENCE [LARGE SCALE GENOMIC DNA]</scope>
    <source>
        <strain evidence="8">ATCC 35199</strain>
    </source>
</reference>
<feature type="domain" description="CheR-type methyltransferase" evidence="6">
    <location>
        <begin position="1"/>
        <end position="258"/>
    </location>
</feature>
<evidence type="ECO:0000313" key="7">
    <source>
        <dbReference type="EMBL" id="SKB25065.1"/>
    </source>
</evidence>
<keyword evidence="8" id="KW-1185">Reference proteome</keyword>
<evidence type="ECO:0000313" key="8">
    <source>
        <dbReference type="Proteomes" id="UP000243406"/>
    </source>
</evidence>
<dbReference type="Pfam" id="PF03705">
    <property type="entry name" value="CheR_N"/>
    <property type="match status" value="1"/>
</dbReference>
<gene>
    <name evidence="7" type="ORF">SAMN02745120_0240</name>
</gene>
<accession>A0A1T4ZR21</accession>
<evidence type="ECO:0000256" key="2">
    <source>
        <dbReference type="ARBA" id="ARBA00012534"/>
    </source>
</evidence>
<dbReference type="Proteomes" id="UP000243406">
    <property type="component" value="Unassembled WGS sequence"/>
</dbReference>
<dbReference type="RefSeq" id="WP_079588239.1">
    <property type="nucleotide sequence ID" value="NZ_FUYN01000001.1"/>
</dbReference>
<dbReference type="InterPro" id="IPR022642">
    <property type="entry name" value="CheR_C"/>
</dbReference>
<dbReference type="SUPFAM" id="SSF53335">
    <property type="entry name" value="S-adenosyl-L-methionine-dependent methyltransferases"/>
    <property type="match status" value="1"/>
</dbReference>
<keyword evidence="5" id="KW-0949">S-adenosyl-L-methionine</keyword>
<comment type="catalytic activity">
    <reaction evidence="1">
        <text>L-glutamyl-[protein] + S-adenosyl-L-methionine = [protein]-L-glutamate 5-O-methyl ester + S-adenosyl-L-homocysteine</text>
        <dbReference type="Rhea" id="RHEA:24452"/>
        <dbReference type="Rhea" id="RHEA-COMP:10208"/>
        <dbReference type="Rhea" id="RHEA-COMP:10311"/>
        <dbReference type="ChEBI" id="CHEBI:29973"/>
        <dbReference type="ChEBI" id="CHEBI:57856"/>
        <dbReference type="ChEBI" id="CHEBI:59789"/>
        <dbReference type="ChEBI" id="CHEBI:82795"/>
        <dbReference type="EC" id="2.1.1.80"/>
    </reaction>
</comment>
<keyword evidence="3 7" id="KW-0489">Methyltransferase</keyword>
<dbReference type="OrthoDB" id="9816309at2"/>
<dbReference type="SUPFAM" id="SSF47757">
    <property type="entry name" value="Chemotaxis receptor methyltransferase CheR, N-terminal domain"/>
    <property type="match status" value="1"/>
</dbReference>
<dbReference type="Gene3D" id="3.40.50.150">
    <property type="entry name" value="Vaccinia Virus protein VP39"/>
    <property type="match status" value="1"/>
</dbReference>
<sequence length="258" mass="29774">MSQYESFKEKILRKTGINLSLYKEKQMKRRIESLASRNGYSDLNLYFTAIDKDVELFKEFINYMTINVSEFYRNPEQWKIVENEIFPALIKKKGNIKIWSAACSTGEEPYTITMILSQHLPLSKISIIATDIDKEAMAKAQTGIYSENSLKNVPSAIVSKYFSKITDKTYSISDEIKKCVSFKQHNLLKDKFVEGCDLIVCRNVLIYFTEEAKAEIYSNFSKSLNPEGILFVGSTEQIISPQKYNLKPIKTFFYTKSI</sequence>
<dbReference type="EMBL" id="FUYN01000001">
    <property type="protein sequence ID" value="SKB25065.1"/>
    <property type="molecule type" value="Genomic_DNA"/>
</dbReference>
<organism evidence="7 8">
    <name type="scientific">Acetoanaerobium noterae</name>
    <dbReference type="NCBI Taxonomy" id="745369"/>
    <lineage>
        <taxon>Bacteria</taxon>
        <taxon>Bacillati</taxon>
        <taxon>Bacillota</taxon>
        <taxon>Clostridia</taxon>
        <taxon>Peptostreptococcales</taxon>
        <taxon>Filifactoraceae</taxon>
        <taxon>Acetoanaerobium</taxon>
    </lineage>
</organism>
<dbReference type="GO" id="GO:0032259">
    <property type="term" value="P:methylation"/>
    <property type="evidence" value="ECO:0007669"/>
    <property type="project" value="UniProtKB-KW"/>
</dbReference>
<dbReference type="Pfam" id="PF01739">
    <property type="entry name" value="CheR"/>
    <property type="match status" value="1"/>
</dbReference>